<accession>A0A0E9RWV6</accession>
<name>A0A0E9RWV6_ANGAN</name>
<evidence type="ECO:0000313" key="1">
    <source>
        <dbReference type="EMBL" id="JAH33631.1"/>
    </source>
</evidence>
<dbReference type="EMBL" id="GBXM01074946">
    <property type="protein sequence ID" value="JAH33631.1"/>
    <property type="molecule type" value="Transcribed_RNA"/>
</dbReference>
<dbReference type="AlphaFoldDB" id="A0A0E9RWV6"/>
<reference evidence="1" key="2">
    <citation type="journal article" date="2015" name="Fish Shellfish Immunol.">
        <title>Early steps in the European eel (Anguilla anguilla)-Vibrio vulnificus interaction in the gills: Role of the RtxA13 toxin.</title>
        <authorList>
            <person name="Callol A."/>
            <person name="Pajuelo D."/>
            <person name="Ebbesson L."/>
            <person name="Teles M."/>
            <person name="MacKenzie S."/>
            <person name="Amaro C."/>
        </authorList>
    </citation>
    <scope>NUCLEOTIDE SEQUENCE</scope>
</reference>
<reference evidence="1" key="1">
    <citation type="submission" date="2014-11" db="EMBL/GenBank/DDBJ databases">
        <authorList>
            <person name="Amaro Gonzalez C."/>
        </authorList>
    </citation>
    <scope>NUCLEOTIDE SEQUENCE</scope>
</reference>
<organism evidence="1">
    <name type="scientific">Anguilla anguilla</name>
    <name type="common">European freshwater eel</name>
    <name type="synonym">Muraena anguilla</name>
    <dbReference type="NCBI Taxonomy" id="7936"/>
    <lineage>
        <taxon>Eukaryota</taxon>
        <taxon>Metazoa</taxon>
        <taxon>Chordata</taxon>
        <taxon>Craniata</taxon>
        <taxon>Vertebrata</taxon>
        <taxon>Euteleostomi</taxon>
        <taxon>Actinopterygii</taxon>
        <taxon>Neopterygii</taxon>
        <taxon>Teleostei</taxon>
        <taxon>Anguilliformes</taxon>
        <taxon>Anguillidae</taxon>
        <taxon>Anguilla</taxon>
    </lineage>
</organism>
<protein>
    <submittedName>
        <fullName evidence="1">Uncharacterized protein</fullName>
    </submittedName>
</protein>
<proteinExistence type="predicted"/>
<sequence length="37" mass="4413">MLMNWGREDRDQLKAQIFSSGQFQEFACAFKDKNKML</sequence>